<feature type="domain" description="C2H2-type" evidence="2">
    <location>
        <begin position="42"/>
        <end position="62"/>
    </location>
</feature>
<accession>A0A8X6NQG9</accession>
<feature type="compositionally biased region" description="Polar residues" evidence="1">
    <location>
        <begin position="131"/>
        <end position="151"/>
    </location>
</feature>
<dbReference type="AlphaFoldDB" id="A0A8X6NQG9"/>
<gene>
    <name evidence="3" type="ORF">NPIL_414471</name>
</gene>
<reference evidence="3" key="1">
    <citation type="submission" date="2020-08" db="EMBL/GenBank/DDBJ databases">
        <title>Multicomponent nature underlies the extraordinary mechanical properties of spider dragline silk.</title>
        <authorList>
            <person name="Kono N."/>
            <person name="Nakamura H."/>
            <person name="Mori M."/>
            <person name="Yoshida Y."/>
            <person name="Ohtoshi R."/>
            <person name="Malay A.D."/>
            <person name="Moran D.A.P."/>
            <person name="Tomita M."/>
            <person name="Numata K."/>
            <person name="Arakawa K."/>
        </authorList>
    </citation>
    <scope>NUCLEOTIDE SEQUENCE</scope>
</reference>
<evidence type="ECO:0000313" key="3">
    <source>
        <dbReference type="EMBL" id="GFT25722.1"/>
    </source>
</evidence>
<sequence>MCYPRVVFEELVSEPKLTDNCSEGEKIYKMSCLNTQHESIECFYCHQIYETQEELSIHAYIHSSRDEQSFPVFALREIPRKKKPFLEDFRTVNGRFHFPVLGPLKRKIPAKEVLKTNPSKVQKRSPKTTRSDNVNTVKVRSDSTDSGNYSDESTRSE</sequence>
<comment type="caution">
    <text evidence="3">The sequence shown here is derived from an EMBL/GenBank/DDBJ whole genome shotgun (WGS) entry which is preliminary data.</text>
</comment>
<dbReference type="Proteomes" id="UP000887013">
    <property type="component" value="Unassembled WGS sequence"/>
</dbReference>
<dbReference type="PROSITE" id="PS00028">
    <property type="entry name" value="ZINC_FINGER_C2H2_1"/>
    <property type="match status" value="1"/>
</dbReference>
<dbReference type="OrthoDB" id="10575291at2759"/>
<evidence type="ECO:0000256" key="1">
    <source>
        <dbReference type="SAM" id="MobiDB-lite"/>
    </source>
</evidence>
<keyword evidence="4" id="KW-1185">Reference proteome</keyword>
<organism evidence="3 4">
    <name type="scientific">Nephila pilipes</name>
    <name type="common">Giant wood spider</name>
    <name type="synonym">Nephila maculata</name>
    <dbReference type="NCBI Taxonomy" id="299642"/>
    <lineage>
        <taxon>Eukaryota</taxon>
        <taxon>Metazoa</taxon>
        <taxon>Ecdysozoa</taxon>
        <taxon>Arthropoda</taxon>
        <taxon>Chelicerata</taxon>
        <taxon>Arachnida</taxon>
        <taxon>Araneae</taxon>
        <taxon>Araneomorphae</taxon>
        <taxon>Entelegynae</taxon>
        <taxon>Araneoidea</taxon>
        <taxon>Nephilidae</taxon>
        <taxon>Nephila</taxon>
    </lineage>
</organism>
<name>A0A8X6NQG9_NEPPI</name>
<protein>
    <recommendedName>
        <fullName evidence="2">C2H2-type domain-containing protein</fullName>
    </recommendedName>
</protein>
<dbReference type="InterPro" id="IPR013087">
    <property type="entry name" value="Znf_C2H2_type"/>
</dbReference>
<dbReference type="EMBL" id="BMAW01060335">
    <property type="protein sequence ID" value="GFT25722.1"/>
    <property type="molecule type" value="Genomic_DNA"/>
</dbReference>
<evidence type="ECO:0000259" key="2">
    <source>
        <dbReference type="PROSITE" id="PS00028"/>
    </source>
</evidence>
<evidence type="ECO:0000313" key="4">
    <source>
        <dbReference type="Proteomes" id="UP000887013"/>
    </source>
</evidence>
<feature type="region of interest" description="Disordered" evidence="1">
    <location>
        <begin position="112"/>
        <end position="157"/>
    </location>
</feature>
<proteinExistence type="predicted"/>